<sequence length="413" mass="46987">MPDKKQFNPGYQVGTDFISSNQIKEIDFATIHAYPDLWLPGQSEDSQLAFVQRWISSHWTDAQMTIRKPLVFAEFGKSKKDPGYSLSARDSYINSVYNNIYNDAKNGGSFAGGMVWQIMAEGMESYYDGYEIVLSQNPSTAGLISAQSQKMTALARSLKNTSPPLALQKANTSPHTTARVTKRPLEDDDVLHRIKQQRLVRKVADKASTELLSKEEQKLFRLDRWFRSKSLRRHQTPKYVTLLKDFYTQGLFFIREAYLSVSGIGSEDMMELLKDEVAMRALLQFAYCLSHMREYSLCMQAIRTDLLMKLETDGIDAHVPSAGVSLMSSAKPWELERNGGGKAISCSVVHIEGDDRFFVMVYNMLLILNEMLAQMGFQSKDVEGYGHAELTEIVQDRMSLLRIEMEQSRQRLC</sequence>
<dbReference type="OrthoDB" id="406631at2759"/>
<evidence type="ECO:0000256" key="4">
    <source>
        <dbReference type="ARBA" id="ARBA00022801"/>
    </source>
</evidence>
<evidence type="ECO:0000256" key="3">
    <source>
        <dbReference type="ARBA" id="ARBA00012706"/>
    </source>
</evidence>
<reference evidence="7 8" key="1">
    <citation type="submission" date="2020-06" db="EMBL/GenBank/DDBJ databases">
        <title>Transcriptomic and genomic resources for Thalictrum thalictroides and T. hernandezii: Facilitating candidate gene discovery in an emerging model plant lineage.</title>
        <authorList>
            <person name="Arias T."/>
            <person name="Riano-Pachon D.M."/>
            <person name="Di Stilio V.S."/>
        </authorList>
    </citation>
    <scope>NUCLEOTIDE SEQUENCE [LARGE SCALE GENOMIC DNA]</scope>
    <source>
        <strain evidence="8">cv. WT478/WT964</strain>
        <tissue evidence="7">Leaves</tissue>
    </source>
</reference>
<dbReference type="AlphaFoldDB" id="A0A7J6XD00"/>
<comment type="catalytic activity">
    <reaction evidence="1">
        <text>Random hydrolysis of (1-&gt;4)-beta-D-mannosidic linkages in mannans, galactomannans and glucomannans.</text>
        <dbReference type="EC" id="3.2.1.78"/>
    </reaction>
</comment>
<dbReference type="FunFam" id="3.20.20.80:FF:000313">
    <property type="entry name" value="Uncharacterized protein"/>
    <property type="match status" value="1"/>
</dbReference>
<evidence type="ECO:0000313" key="7">
    <source>
        <dbReference type="EMBL" id="KAF5206818.1"/>
    </source>
</evidence>
<keyword evidence="4" id="KW-0378">Hydrolase</keyword>
<name>A0A7J6XD00_THATH</name>
<evidence type="ECO:0000256" key="1">
    <source>
        <dbReference type="ARBA" id="ARBA00001678"/>
    </source>
</evidence>
<dbReference type="InterPro" id="IPR045053">
    <property type="entry name" value="MAN-like"/>
</dbReference>
<gene>
    <name evidence="7" type="ORF">FRX31_003595</name>
</gene>
<dbReference type="SUPFAM" id="SSF51445">
    <property type="entry name" value="(Trans)glycosidases"/>
    <property type="match status" value="1"/>
</dbReference>
<dbReference type="EMBL" id="JABWDY010002233">
    <property type="protein sequence ID" value="KAF5206818.1"/>
    <property type="molecule type" value="Genomic_DNA"/>
</dbReference>
<dbReference type="PANTHER" id="PTHR31451">
    <property type="match status" value="1"/>
</dbReference>
<dbReference type="EC" id="3.2.1.78" evidence="3"/>
<comment type="similarity">
    <text evidence="2">Belongs to the glycosyl hydrolase 5 (cellulase A) family.</text>
</comment>
<evidence type="ECO:0000256" key="2">
    <source>
        <dbReference type="ARBA" id="ARBA00005641"/>
    </source>
</evidence>
<accession>A0A7J6XD00</accession>
<keyword evidence="5" id="KW-0326">Glycosidase</keyword>
<dbReference type="Pfam" id="PF26410">
    <property type="entry name" value="GH5_mannosidase"/>
    <property type="match status" value="1"/>
</dbReference>
<dbReference type="Proteomes" id="UP000554482">
    <property type="component" value="Unassembled WGS sequence"/>
</dbReference>
<keyword evidence="8" id="KW-1185">Reference proteome</keyword>
<dbReference type="InterPro" id="IPR017853">
    <property type="entry name" value="GH"/>
</dbReference>
<proteinExistence type="inferred from homology"/>
<dbReference type="Gene3D" id="3.20.20.80">
    <property type="entry name" value="Glycosidases"/>
    <property type="match status" value="1"/>
</dbReference>
<dbReference type="PANTHER" id="PTHR31451:SF59">
    <property type="entry name" value="MANNAN ENDO-1,4-BETA-MANNOSIDASE"/>
    <property type="match status" value="1"/>
</dbReference>
<evidence type="ECO:0000259" key="6">
    <source>
        <dbReference type="Pfam" id="PF26410"/>
    </source>
</evidence>
<comment type="caution">
    <text evidence="7">The sequence shown here is derived from an EMBL/GenBank/DDBJ whole genome shotgun (WGS) entry which is preliminary data.</text>
</comment>
<protein>
    <recommendedName>
        <fullName evidence="3">mannan endo-1,4-beta-mannosidase</fullName>
        <ecNumber evidence="3">3.2.1.78</ecNumber>
    </recommendedName>
</protein>
<evidence type="ECO:0000313" key="8">
    <source>
        <dbReference type="Proteomes" id="UP000554482"/>
    </source>
</evidence>
<evidence type="ECO:0000256" key="5">
    <source>
        <dbReference type="ARBA" id="ARBA00023295"/>
    </source>
</evidence>
<dbReference type="GO" id="GO:0016985">
    <property type="term" value="F:mannan endo-1,4-beta-mannosidase activity"/>
    <property type="evidence" value="ECO:0007669"/>
    <property type="project" value="UniProtKB-EC"/>
</dbReference>
<organism evidence="7 8">
    <name type="scientific">Thalictrum thalictroides</name>
    <name type="common">Rue-anemone</name>
    <name type="synonym">Anemone thalictroides</name>
    <dbReference type="NCBI Taxonomy" id="46969"/>
    <lineage>
        <taxon>Eukaryota</taxon>
        <taxon>Viridiplantae</taxon>
        <taxon>Streptophyta</taxon>
        <taxon>Embryophyta</taxon>
        <taxon>Tracheophyta</taxon>
        <taxon>Spermatophyta</taxon>
        <taxon>Magnoliopsida</taxon>
        <taxon>Ranunculales</taxon>
        <taxon>Ranunculaceae</taxon>
        <taxon>Thalictroideae</taxon>
        <taxon>Thalictrum</taxon>
    </lineage>
</organism>
<feature type="domain" description="Glycoside hydrolase family 5" evidence="6">
    <location>
        <begin position="16"/>
        <end position="117"/>
    </location>
</feature>
<dbReference type="InterPro" id="IPR001547">
    <property type="entry name" value="Glyco_hydro_5"/>
</dbReference>